<dbReference type="InterPro" id="IPR050278">
    <property type="entry name" value="Serine_Prot_S9B/DPPIV"/>
</dbReference>
<accession>A0A482WWK5</accession>
<reference evidence="2 3" key="1">
    <citation type="journal article" date="2017" name="Gigascience">
        <title>Genome sequence of the small brown planthopper, Laodelphax striatellus.</title>
        <authorList>
            <person name="Zhu J."/>
            <person name="Jiang F."/>
            <person name="Wang X."/>
            <person name="Yang P."/>
            <person name="Bao Y."/>
            <person name="Zhao W."/>
            <person name="Wang W."/>
            <person name="Lu H."/>
            <person name="Wang Q."/>
            <person name="Cui N."/>
            <person name="Li J."/>
            <person name="Chen X."/>
            <person name="Luo L."/>
            <person name="Yu J."/>
            <person name="Kang L."/>
            <person name="Cui F."/>
        </authorList>
    </citation>
    <scope>NUCLEOTIDE SEQUENCE [LARGE SCALE GENOMIC DNA]</scope>
    <source>
        <strain evidence="2">Lst14</strain>
    </source>
</reference>
<dbReference type="GO" id="GO:0008236">
    <property type="term" value="F:serine-type peptidase activity"/>
    <property type="evidence" value="ECO:0007669"/>
    <property type="project" value="InterPro"/>
</dbReference>
<dbReference type="Proteomes" id="UP000291343">
    <property type="component" value="Unassembled WGS sequence"/>
</dbReference>
<evidence type="ECO:0000259" key="1">
    <source>
        <dbReference type="Pfam" id="PF00326"/>
    </source>
</evidence>
<feature type="domain" description="Peptidase S9 prolyl oligopeptidase catalytic" evidence="1">
    <location>
        <begin position="8"/>
        <end position="178"/>
    </location>
</feature>
<dbReference type="PANTHER" id="PTHR11731:SF154">
    <property type="entry name" value="VENOM DIPEPTIDYL PEPTIDASE 4-LIKE PROTEIN"/>
    <property type="match status" value="1"/>
</dbReference>
<dbReference type="Pfam" id="PF00326">
    <property type="entry name" value="Peptidase_S9"/>
    <property type="match status" value="1"/>
</dbReference>
<dbReference type="InterPro" id="IPR029058">
    <property type="entry name" value="AB_hydrolase_fold"/>
</dbReference>
<dbReference type="SUPFAM" id="SSF53474">
    <property type="entry name" value="alpha/beta-Hydrolases"/>
    <property type="match status" value="1"/>
</dbReference>
<dbReference type="GO" id="GO:0008239">
    <property type="term" value="F:dipeptidyl-peptidase activity"/>
    <property type="evidence" value="ECO:0007669"/>
    <property type="project" value="TreeGrafter"/>
</dbReference>
<dbReference type="GO" id="GO:0006508">
    <property type="term" value="P:proteolysis"/>
    <property type="evidence" value="ECO:0007669"/>
    <property type="project" value="InterPro"/>
</dbReference>
<evidence type="ECO:0000313" key="3">
    <source>
        <dbReference type="Proteomes" id="UP000291343"/>
    </source>
</evidence>
<dbReference type="Gene3D" id="3.40.50.1820">
    <property type="entry name" value="alpha/beta hydrolase"/>
    <property type="match status" value="1"/>
</dbReference>
<evidence type="ECO:0000313" key="2">
    <source>
        <dbReference type="EMBL" id="RZF37999.1"/>
    </source>
</evidence>
<dbReference type="EMBL" id="QKKF02022824">
    <property type="protein sequence ID" value="RZF37999.1"/>
    <property type="molecule type" value="Genomic_DNA"/>
</dbReference>
<dbReference type="STRING" id="195883.A0A482WWK5"/>
<name>A0A482WWK5_LAOST</name>
<dbReference type="AlphaFoldDB" id="A0A482WWK5"/>
<comment type="caution">
    <text evidence="2">The sequence shown here is derived from an EMBL/GenBank/DDBJ whole genome shotgun (WGS) entry which is preliminary data.</text>
</comment>
<dbReference type="InParanoid" id="A0A482WWK5"/>
<organism evidence="2 3">
    <name type="scientific">Laodelphax striatellus</name>
    <name type="common">Small brown planthopper</name>
    <name type="synonym">Delphax striatella</name>
    <dbReference type="NCBI Taxonomy" id="195883"/>
    <lineage>
        <taxon>Eukaryota</taxon>
        <taxon>Metazoa</taxon>
        <taxon>Ecdysozoa</taxon>
        <taxon>Arthropoda</taxon>
        <taxon>Hexapoda</taxon>
        <taxon>Insecta</taxon>
        <taxon>Pterygota</taxon>
        <taxon>Neoptera</taxon>
        <taxon>Paraneoptera</taxon>
        <taxon>Hemiptera</taxon>
        <taxon>Auchenorrhyncha</taxon>
        <taxon>Fulgoroidea</taxon>
        <taxon>Delphacidae</taxon>
        <taxon>Criomorphinae</taxon>
        <taxon>Laodelphax</taxon>
    </lineage>
</organism>
<dbReference type="SMR" id="A0A482WWK5"/>
<dbReference type="GO" id="GO:0005886">
    <property type="term" value="C:plasma membrane"/>
    <property type="evidence" value="ECO:0007669"/>
    <property type="project" value="TreeGrafter"/>
</dbReference>
<gene>
    <name evidence="2" type="ORF">LSTR_LSTR006398</name>
</gene>
<dbReference type="InterPro" id="IPR001375">
    <property type="entry name" value="Peptidase_S9_cat"/>
</dbReference>
<sequence>MLEELVGGDNYRFATYKKIGQDEIKDIISVAELLIAKYSFIDTSRVGIWGEENAAYMAAMTLAKDKNKIFKYGISVTPLIRYEYYDAIYSERLMGLLDDNTDGYNQSDVTQFTQGFKDKQFLLIAGTKNENFQYQHAAILARSLQMNNIPFEMQSYIDEASLTGFSDDNVQLHYYNTMVELDKKLQSDLDKYILCGL</sequence>
<dbReference type="OrthoDB" id="16520at2759"/>
<protein>
    <recommendedName>
        <fullName evidence="1">Peptidase S9 prolyl oligopeptidase catalytic domain-containing protein</fullName>
    </recommendedName>
</protein>
<proteinExistence type="predicted"/>
<dbReference type="PANTHER" id="PTHR11731">
    <property type="entry name" value="PROTEASE FAMILY S9B,C DIPEPTIDYL-PEPTIDASE IV-RELATED"/>
    <property type="match status" value="1"/>
</dbReference>
<keyword evidence="3" id="KW-1185">Reference proteome</keyword>